<name>A0ABZ2G3S0_9SPHN</name>
<accession>A0ABZ2G3S0</accession>
<dbReference type="RefSeq" id="WP_338503128.1">
    <property type="nucleotide sequence ID" value="NZ_CP145607.1"/>
</dbReference>
<proteinExistence type="predicted"/>
<evidence type="ECO:0000313" key="1">
    <source>
        <dbReference type="EMBL" id="WWM70396.1"/>
    </source>
</evidence>
<dbReference type="Proteomes" id="UP001382935">
    <property type="component" value="Chromosome"/>
</dbReference>
<evidence type="ECO:0000313" key="2">
    <source>
        <dbReference type="Proteomes" id="UP001382935"/>
    </source>
</evidence>
<organism evidence="1 2">
    <name type="scientific">Sphingomonas kaistensis</name>
    <dbReference type="NCBI Taxonomy" id="298708"/>
    <lineage>
        <taxon>Bacteria</taxon>
        <taxon>Pseudomonadati</taxon>
        <taxon>Pseudomonadota</taxon>
        <taxon>Alphaproteobacteria</taxon>
        <taxon>Sphingomonadales</taxon>
        <taxon>Sphingomonadaceae</taxon>
        <taxon>Sphingomonas</taxon>
    </lineage>
</organism>
<keyword evidence="2" id="KW-1185">Reference proteome</keyword>
<dbReference type="EMBL" id="CP145607">
    <property type="protein sequence ID" value="WWM70396.1"/>
    <property type="molecule type" value="Genomic_DNA"/>
</dbReference>
<reference evidence="1 2" key="1">
    <citation type="submission" date="2024-02" db="EMBL/GenBank/DDBJ databases">
        <title>Full genome sequence of Sphingomonas kaistensis.</title>
        <authorList>
            <person name="Poletto B.L."/>
            <person name="Silva G."/>
            <person name="Galante D."/>
            <person name="Campos K.R."/>
            <person name="Santos M.B.N."/>
            <person name="Sacchi C.T."/>
        </authorList>
    </citation>
    <scope>NUCLEOTIDE SEQUENCE [LARGE SCALE GENOMIC DNA]</scope>
    <source>
        <strain evidence="1 2">MA4R</strain>
    </source>
</reference>
<sequence>MDHHQHVELEAAGLRTFFRIADIWRLSEAERAAILNLDEEGLRLAKEQPASIKQETLHRLSYVFRIYRAVNTLLPDAHRAAEWMRAPGKVPIHGGRSAITIMASGEPNDLQRVTEYLDAECQ</sequence>
<protein>
    <submittedName>
        <fullName evidence="1">DUF2384 domain-containing protein</fullName>
    </submittedName>
</protein>
<gene>
    <name evidence="1" type="ORF">V6R86_06835</name>
</gene>